<proteinExistence type="predicted"/>
<dbReference type="CDD" id="cd13441">
    <property type="entry name" value="CamS_repeat_1"/>
    <property type="match status" value="1"/>
</dbReference>
<protein>
    <recommendedName>
        <fullName evidence="3">CamS family sex pheromone protein</fullName>
    </recommendedName>
</protein>
<evidence type="ECO:0000313" key="1">
    <source>
        <dbReference type="EMBL" id="OJG19650.1"/>
    </source>
</evidence>
<dbReference type="AlphaFoldDB" id="A0A1L8RIQ4"/>
<dbReference type="Pfam" id="PF07537">
    <property type="entry name" value="CamS"/>
    <property type="match status" value="1"/>
</dbReference>
<dbReference type="EMBL" id="JXKH01000002">
    <property type="protein sequence ID" value="OJG19650.1"/>
    <property type="molecule type" value="Genomic_DNA"/>
</dbReference>
<dbReference type="Proteomes" id="UP000181884">
    <property type="component" value="Unassembled WGS sequence"/>
</dbReference>
<comment type="caution">
    <text evidence="1">The sequence shown here is derived from an EMBL/GenBank/DDBJ whole genome shotgun (WGS) entry which is preliminary data.</text>
</comment>
<keyword evidence="2" id="KW-1185">Reference proteome</keyword>
<sequence length="309" mass="34488">MKDGKYQVSKSRDLNASRMNSGYNQDNFENGLLRLSHDEFSVDKYYFQEGQYLDEETIRKWLSRSSDDDQGLNPGKGPIIFQQLMEQDFLDENGKIAGISLGFAFNSVYYDNDGKATDISRDDLMANARQTVNSVLTRVRQLDGLGKVPIVIGLFEQASKDNIVGGTYIYKAVSKDGKTTIDKFDSVKEEYASLPVINNQTNAATDDGLAGKFDTFKDSIQGFFPNLSGVTGIAYYQEGVLQNVSIVIETKYYSKTEITSFTQFVGKQVESVFNIGEPDIEVQINSIEGPQAFVAKRSGEEAVYSHIFQ</sequence>
<dbReference type="CDD" id="cd13440">
    <property type="entry name" value="CamS_repeat_2"/>
    <property type="match status" value="1"/>
</dbReference>
<evidence type="ECO:0000313" key="2">
    <source>
        <dbReference type="Proteomes" id="UP000181884"/>
    </source>
</evidence>
<organism evidence="1 2">
    <name type="scientific">Enterococcus canis</name>
    <dbReference type="NCBI Taxonomy" id="214095"/>
    <lineage>
        <taxon>Bacteria</taxon>
        <taxon>Bacillati</taxon>
        <taxon>Bacillota</taxon>
        <taxon>Bacilli</taxon>
        <taxon>Lactobacillales</taxon>
        <taxon>Enterococcaceae</taxon>
        <taxon>Enterococcus</taxon>
    </lineage>
</organism>
<evidence type="ECO:0008006" key="3">
    <source>
        <dbReference type="Google" id="ProtNLM"/>
    </source>
</evidence>
<reference evidence="1 2" key="1">
    <citation type="submission" date="2014-12" db="EMBL/GenBank/DDBJ databases">
        <title>Draft genome sequences of 29 type strains of Enterococci.</title>
        <authorList>
            <person name="Zhong Z."/>
            <person name="Sun Z."/>
            <person name="Liu W."/>
            <person name="Zhang W."/>
            <person name="Zhang H."/>
        </authorList>
    </citation>
    <scope>NUCLEOTIDE SEQUENCE [LARGE SCALE GENOMIC DNA]</scope>
    <source>
        <strain evidence="1 2">DSM 17029</strain>
    </source>
</reference>
<name>A0A1L8RIQ4_9ENTE</name>
<accession>A0A1L8RIQ4</accession>
<dbReference type="Gene3D" id="3.10.570.10">
    <property type="entry name" value="sex pheromone staph- cam373 precursor domain"/>
    <property type="match status" value="1"/>
</dbReference>
<dbReference type="PIRSF" id="PIRSF012509">
    <property type="entry name" value="CamS"/>
    <property type="match status" value="1"/>
</dbReference>
<dbReference type="STRING" id="214095.RU97_GL001221"/>
<dbReference type="InterPro" id="IPR011426">
    <property type="entry name" value="CamS"/>
</dbReference>
<gene>
    <name evidence="1" type="ORF">RU97_GL001221</name>
</gene>